<organism evidence="2 3">
    <name type="scientific">Thalassospira mesophila</name>
    <dbReference type="NCBI Taxonomy" id="1293891"/>
    <lineage>
        <taxon>Bacteria</taxon>
        <taxon>Pseudomonadati</taxon>
        <taxon>Pseudomonadota</taxon>
        <taxon>Alphaproteobacteria</taxon>
        <taxon>Rhodospirillales</taxon>
        <taxon>Thalassospiraceae</taxon>
        <taxon>Thalassospira</taxon>
    </lineage>
</organism>
<gene>
    <name evidence="2" type="ORF">TMES_07030</name>
</gene>
<proteinExistence type="predicted"/>
<dbReference type="RefSeq" id="WP_085580826.1">
    <property type="nucleotide sequence ID" value="NZ_JFKA01000002.1"/>
</dbReference>
<dbReference type="EMBL" id="JFKA01000002">
    <property type="protein sequence ID" value="OSQ39711.1"/>
    <property type="molecule type" value="Genomic_DNA"/>
</dbReference>
<feature type="signal peptide" evidence="1">
    <location>
        <begin position="1"/>
        <end position="22"/>
    </location>
</feature>
<dbReference type="AlphaFoldDB" id="A0A1Y2L2K6"/>
<evidence type="ECO:0000313" key="2">
    <source>
        <dbReference type="EMBL" id="OSQ39711.1"/>
    </source>
</evidence>
<keyword evidence="1" id="KW-0732">Signal</keyword>
<feature type="chain" id="PRO_5012576104" evidence="1">
    <location>
        <begin position="23"/>
        <end position="46"/>
    </location>
</feature>
<evidence type="ECO:0000313" key="3">
    <source>
        <dbReference type="Proteomes" id="UP000193391"/>
    </source>
</evidence>
<dbReference type="OrthoDB" id="7363288at2"/>
<dbReference type="Proteomes" id="UP000193391">
    <property type="component" value="Unassembled WGS sequence"/>
</dbReference>
<protein>
    <submittedName>
        <fullName evidence="2">Entericidin</fullName>
    </submittedName>
</protein>
<sequence>MSTFLKRFFALAIIAGFGMGLAACETADGFGKDVEKLGDNIQDGAN</sequence>
<evidence type="ECO:0000256" key="1">
    <source>
        <dbReference type="SAM" id="SignalP"/>
    </source>
</evidence>
<dbReference type="PROSITE" id="PS51257">
    <property type="entry name" value="PROKAR_LIPOPROTEIN"/>
    <property type="match status" value="1"/>
</dbReference>
<comment type="caution">
    <text evidence="2">The sequence shown here is derived from an EMBL/GenBank/DDBJ whole genome shotgun (WGS) entry which is preliminary data.</text>
</comment>
<keyword evidence="3" id="KW-1185">Reference proteome</keyword>
<name>A0A1Y2L2K6_9PROT</name>
<accession>A0A1Y2L2K6</accession>
<reference evidence="2 3" key="1">
    <citation type="submission" date="2014-03" db="EMBL/GenBank/DDBJ databases">
        <title>The draft genome sequence of Thalassospira mesophila JCM 18969.</title>
        <authorList>
            <person name="Lai Q."/>
            <person name="Shao Z."/>
        </authorList>
    </citation>
    <scope>NUCLEOTIDE SEQUENCE [LARGE SCALE GENOMIC DNA]</scope>
    <source>
        <strain evidence="2 3">JCM 18969</strain>
    </source>
</reference>